<dbReference type="RefSeq" id="WP_036583778.1">
    <property type="nucleotide sequence ID" value="NZ_KK082198.1"/>
</dbReference>
<keyword evidence="2" id="KW-1185">Reference proteome</keyword>
<comment type="caution">
    <text evidence="1">The sequence shown here is derived from an EMBL/GenBank/DDBJ whole genome shotgun (WGS) entry which is preliminary data.</text>
</comment>
<organism evidence="1 2">
    <name type="scientific">Paenibacillus darwinianus</name>
    <dbReference type="NCBI Taxonomy" id="1380763"/>
    <lineage>
        <taxon>Bacteria</taxon>
        <taxon>Bacillati</taxon>
        <taxon>Bacillota</taxon>
        <taxon>Bacilli</taxon>
        <taxon>Bacillales</taxon>
        <taxon>Paenibacillaceae</taxon>
        <taxon>Paenibacillus</taxon>
    </lineage>
</organism>
<evidence type="ECO:0000313" key="1">
    <source>
        <dbReference type="EMBL" id="EXX86799.1"/>
    </source>
</evidence>
<dbReference type="Proteomes" id="UP000053750">
    <property type="component" value="Unassembled WGS sequence"/>
</dbReference>
<protein>
    <recommendedName>
        <fullName evidence="3">General stress protein 17M-like domain-containing protein</fullName>
    </recommendedName>
</protein>
<dbReference type="EMBL" id="JFHU01000179">
    <property type="protein sequence ID" value="EXX86799.1"/>
    <property type="molecule type" value="Genomic_DNA"/>
</dbReference>
<proteinExistence type="predicted"/>
<reference evidence="1 2" key="1">
    <citation type="submission" date="2014-02" db="EMBL/GenBank/DDBJ databases">
        <title>Genome sequence of Paenibacillus darwinianus reveals adaptive mechanisms for survival in Antarctic soils.</title>
        <authorList>
            <person name="Dsouza M."/>
            <person name="Taylor M.W."/>
            <person name="Turner S.J."/>
            <person name="Aislabie J."/>
        </authorList>
    </citation>
    <scope>NUCLEOTIDE SEQUENCE [LARGE SCALE GENOMIC DNA]</scope>
    <source>
        <strain evidence="1 2">CE1</strain>
    </source>
</reference>
<dbReference type="OrthoDB" id="2680195at2"/>
<name>A0A9W5S0K6_9BACL</name>
<evidence type="ECO:0008006" key="3">
    <source>
        <dbReference type="Google" id="ProtNLM"/>
    </source>
</evidence>
<dbReference type="AlphaFoldDB" id="A0A9W5S0K6"/>
<sequence>MSMAIGIFSNQAAAIEAVQLLEGAGFRPDEMKVVAKDRESSGRIESETDVHVDELNDLTDARADRSGGDIPLDSPAAAGWAAGFPAGLGLGTYNGTGYPAGVLAYTALNDGGSGMKGALHALGLGDTAAEVCRDAIREGSIVVVAEADGDDSVRKGSAEDVFRRTGAAQII</sequence>
<accession>A0A9W5S0K6</accession>
<gene>
    <name evidence="1" type="ORF">BG53_05255</name>
</gene>
<evidence type="ECO:0000313" key="2">
    <source>
        <dbReference type="Proteomes" id="UP000053750"/>
    </source>
</evidence>